<dbReference type="GO" id="GO:0003777">
    <property type="term" value="F:microtubule motor activity"/>
    <property type="evidence" value="ECO:0007669"/>
    <property type="project" value="InterPro"/>
</dbReference>
<dbReference type="InterPro" id="IPR036961">
    <property type="entry name" value="Kinesin_motor_dom_sf"/>
</dbReference>
<dbReference type="PANTHER" id="PTHR47117:SF8">
    <property type="entry name" value="KINESIN FAMILY MEMBER 16B"/>
    <property type="match status" value="1"/>
</dbReference>
<protein>
    <recommendedName>
        <fullName evidence="4">Kinesin motor domain-containing protein</fullName>
    </recommendedName>
</protein>
<dbReference type="PANTHER" id="PTHR47117">
    <property type="entry name" value="STAR-RELATED LIPID TRANSFER PROTEIN 9"/>
    <property type="match status" value="1"/>
</dbReference>
<feature type="binding site" evidence="3">
    <location>
        <begin position="148"/>
        <end position="155"/>
    </location>
    <ligand>
        <name>ATP</name>
        <dbReference type="ChEBI" id="CHEBI:30616"/>
    </ligand>
</feature>
<organism evidence="5 6">
    <name type="scientific">Gambusia affinis</name>
    <name type="common">Western mosquitofish</name>
    <name type="synonym">Heterandria affinis</name>
    <dbReference type="NCBI Taxonomy" id="33528"/>
    <lineage>
        <taxon>Eukaryota</taxon>
        <taxon>Metazoa</taxon>
        <taxon>Chordata</taxon>
        <taxon>Craniata</taxon>
        <taxon>Vertebrata</taxon>
        <taxon>Euteleostomi</taxon>
        <taxon>Actinopterygii</taxon>
        <taxon>Neopterygii</taxon>
        <taxon>Teleostei</taxon>
        <taxon>Neoteleostei</taxon>
        <taxon>Acanthomorphata</taxon>
        <taxon>Ovalentaria</taxon>
        <taxon>Atherinomorphae</taxon>
        <taxon>Cyprinodontiformes</taxon>
        <taxon>Poeciliidae</taxon>
        <taxon>Poeciliinae</taxon>
        <taxon>Gambusia</taxon>
    </lineage>
</organism>
<dbReference type="GO" id="GO:0005524">
    <property type="term" value="F:ATP binding"/>
    <property type="evidence" value="ECO:0007669"/>
    <property type="project" value="UniProtKB-UniRule"/>
</dbReference>
<dbReference type="Proteomes" id="UP000250572">
    <property type="component" value="Unassembled WGS sequence"/>
</dbReference>
<dbReference type="Pfam" id="PF00225">
    <property type="entry name" value="Kinesin"/>
    <property type="match status" value="1"/>
</dbReference>
<reference evidence="5 6" key="1">
    <citation type="journal article" date="2018" name="G3 (Bethesda)">
        <title>A High-Quality Reference Genome for the Invasive Mosquitofish Gambusia affinis Using a Chicago Library.</title>
        <authorList>
            <person name="Hoffberg S.L."/>
            <person name="Troendle N.J."/>
            <person name="Glenn T.C."/>
            <person name="Mahmud O."/>
            <person name="Louha S."/>
            <person name="Chalopin D."/>
            <person name="Bennetzen J.L."/>
            <person name="Mauricio R."/>
        </authorList>
    </citation>
    <scope>NUCLEOTIDE SEQUENCE [LARGE SCALE GENOMIC DNA]</scope>
    <source>
        <strain evidence="5">NE01/NJP1002.9</strain>
        <tissue evidence="5">Muscle</tissue>
    </source>
</reference>
<dbReference type="InterPro" id="IPR027417">
    <property type="entry name" value="P-loop_NTPase"/>
</dbReference>
<feature type="domain" description="Kinesin motor" evidence="4">
    <location>
        <begin position="66"/>
        <end position="170"/>
    </location>
</feature>
<keyword evidence="2 3" id="KW-0067">ATP-binding</keyword>
<dbReference type="EMBL" id="NHOQ01002483">
    <property type="protein sequence ID" value="PWA16201.1"/>
    <property type="molecule type" value="Genomic_DNA"/>
</dbReference>
<proteinExistence type="inferred from homology"/>
<dbReference type="PROSITE" id="PS50067">
    <property type="entry name" value="KINESIN_MOTOR_2"/>
    <property type="match status" value="1"/>
</dbReference>
<comment type="similarity">
    <text evidence="3">Belongs to the TRAFAC class myosin-kinesin ATPase superfamily. Kinesin family.</text>
</comment>
<keyword evidence="1 3" id="KW-0547">Nucleotide-binding</keyword>
<evidence type="ECO:0000313" key="6">
    <source>
        <dbReference type="Proteomes" id="UP000250572"/>
    </source>
</evidence>
<dbReference type="GO" id="GO:0008017">
    <property type="term" value="F:microtubule binding"/>
    <property type="evidence" value="ECO:0007669"/>
    <property type="project" value="InterPro"/>
</dbReference>
<accession>A0A315UXF0</accession>
<dbReference type="GO" id="GO:0007018">
    <property type="term" value="P:microtubule-based movement"/>
    <property type="evidence" value="ECO:0007669"/>
    <property type="project" value="InterPro"/>
</dbReference>
<keyword evidence="6" id="KW-1185">Reference proteome</keyword>
<evidence type="ECO:0000256" key="1">
    <source>
        <dbReference type="ARBA" id="ARBA00022741"/>
    </source>
</evidence>
<sequence>MGEEARNSCLDKCYRSRGASSHSRGMNRITSRIPTSGRPVFGRTWEKELEAKCIIRMEGSKTSITNLKVSWVLVLVRSGASQNQSVLEGVVGDSMRERIRTFTYDFSYDSTDGRSRAFVSQETVFGDLGSDVLKAAFEGYNACVFAYGQTGSGKSYTMMGVPVRTHTGSQ</sequence>
<gene>
    <name evidence="5" type="ORF">CCH79_00020119</name>
</gene>
<evidence type="ECO:0000256" key="2">
    <source>
        <dbReference type="ARBA" id="ARBA00022840"/>
    </source>
</evidence>
<evidence type="ECO:0000256" key="3">
    <source>
        <dbReference type="PROSITE-ProRule" id="PRU00283"/>
    </source>
</evidence>
<dbReference type="Gene3D" id="3.40.850.10">
    <property type="entry name" value="Kinesin motor domain"/>
    <property type="match status" value="1"/>
</dbReference>
<comment type="caution">
    <text evidence="5">The sequence shown here is derived from an EMBL/GenBank/DDBJ whole genome shotgun (WGS) entry which is preliminary data.</text>
</comment>
<dbReference type="InterPro" id="IPR001752">
    <property type="entry name" value="Kinesin_motor_dom"/>
</dbReference>
<evidence type="ECO:0000313" key="5">
    <source>
        <dbReference type="EMBL" id="PWA16201.1"/>
    </source>
</evidence>
<evidence type="ECO:0000259" key="4">
    <source>
        <dbReference type="PROSITE" id="PS50067"/>
    </source>
</evidence>
<dbReference type="STRING" id="33528.ENSGAFP00000001075"/>
<dbReference type="AlphaFoldDB" id="A0A315UXF0"/>
<name>A0A315UXF0_GAMAF</name>
<keyword evidence="3" id="KW-0505">Motor protein</keyword>
<dbReference type="SUPFAM" id="SSF52540">
    <property type="entry name" value="P-loop containing nucleoside triphosphate hydrolases"/>
    <property type="match status" value="1"/>
</dbReference>